<comment type="caution">
    <text evidence="3">The sequence shown here is derived from an EMBL/GenBank/DDBJ whole genome shotgun (WGS) entry which is preliminary data.</text>
</comment>
<name>A0A941D417_9CAUL</name>
<dbReference type="Proteomes" id="UP000622580">
    <property type="component" value="Unassembled WGS sequence"/>
</dbReference>
<dbReference type="InterPro" id="IPR038296">
    <property type="entry name" value="ParD_sf"/>
</dbReference>
<dbReference type="CDD" id="cd22231">
    <property type="entry name" value="RHH_NikR_HicB-like"/>
    <property type="match status" value="1"/>
</dbReference>
<dbReference type="GO" id="GO:0006355">
    <property type="term" value="P:regulation of DNA-templated transcription"/>
    <property type="evidence" value="ECO:0007669"/>
    <property type="project" value="InterPro"/>
</dbReference>
<dbReference type="Pfam" id="PF03693">
    <property type="entry name" value="ParD_antitoxin"/>
    <property type="match status" value="1"/>
</dbReference>
<proteinExistence type="inferred from homology"/>
<comment type="similarity">
    <text evidence="1">Belongs to the ParD antitoxin family.</text>
</comment>
<dbReference type="EMBL" id="JAGSGD010000002">
    <property type="protein sequence ID" value="MBR7621492.1"/>
    <property type="molecule type" value="Genomic_DNA"/>
</dbReference>
<evidence type="ECO:0000313" key="3">
    <source>
        <dbReference type="EMBL" id="MBR7621492.1"/>
    </source>
</evidence>
<reference evidence="3" key="1">
    <citation type="submission" date="2021-04" db="EMBL/GenBank/DDBJ databases">
        <title>Draft genome assembly of strain Phenylobacterium sp. 20VBR1 using MiniION and Illumina platforms.</title>
        <authorList>
            <person name="Thomas F.A."/>
            <person name="Krishnan K.P."/>
            <person name="Sinha R.K."/>
        </authorList>
    </citation>
    <scope>NUCLEOTIDE SEQUENCE</scope>
    <source>
        <strain evidence="3">20VBR1</strain>
    </source>
</reference>
<dbReference type="SUPFAM" id="SSF47598">
    <property type="entry name" value="Ribbon-helix-helix"/>
    <property type="match status" value="1"/>
</dbReference>
<dbReference type="Gene3D" id="6.10.10.120">
    <property type="entry name" value="Antitoxin ParD1-like"/>
    <property type="match status" value="1"/>
</dbReference>
<accession>A0A941D417</accession>
<sequence length="92" mass="10342">MSKVEKLSIALTGELAEQVRVAVRTGDYASSSEVIREALRDWTDKRERRAAKLSELRKLIQEGIDSGIAPGRRTVEEISAEGRRILAERKFS</sequence>
<organism evidence="3 4">
    <name type="scientific">Phenylobacterium glaciei</name>
    <dbReference type="NCBI Taxonomy" id="2803784"/>
    <lineage>
        <taxon>Bacteria</taxon>
        <taxon>Pseudomonadati</taxon>
        <taxon>Pseudomonadota</taxon>
        <taxon>Alphaproteobacteria</taxon>
        <taxon>Caulobacterales</taxon>
        <taxon>Caulobacteraceae</taxon>
        <taxon>Phenylobacterium</taxon>
    </lineage>
</organism>
<keyword evidence="2" id="KW-1277">Toxin-antitoxin system</keyword>
<dbReference type="NCBIfam" id="TIGR02606">
    <property type="entry name" value="antidote_CC2985"/>
    <property type="match status" value="1"/>
</dbReference>
<dbReference type="InterPro" id="IPR022789">
    <property type="entry name" value="ParD"/>
</dbReference>
<protein>
    <submittedName>
        <fullName evidence="3">Type II toxin-antitoxin system ParD family antitoxin</fullName>
    </submittedName>
</protein>
<evidence type="ECO:0000313" key="4">
    <source>
        <dbReference type="Proteomes" id="UP000622580"/>
    </source>
</evidence>
<dbReference type="RefSeq" id="WP_215343001.1">
    <property type="nucleotide sequence ID" value="NZ_JAGSGD010000002.1"/>
</dbReference>
<evidence type="ECO:0000256" key="1">
    <source>
        <dbReference type="ARBA" id="ARBA00008580"/>
    </source>
</evidence>
<dbReference type="InterPro" id="IPR010985">
    <property type="entry name" value="Ribbon_hlx_hlx"/>
</dbReference>
<gene>
    <name evidence="3" type="ORF">JKL49_19025</name>
</gene>
<evidence type="ECO:0000256" key="2">
    <source>
        <dbReference type="ARBA" id="ARBA00022649"/>
    </source>
</evidence>
<dbReference type="PANTHER" id="PTHR36582">
    <property type="entry name" value="ANTITOXIN PARD"/>
    <property type="match status" value="1"/>
</dbReference>
<dbReference type="PANTHER" id="PTHR36582:SF2">
    <property type="entry name" value="ANTITOXIN PARD"/>
    <property type="match status" value="1"/>
</dbReference>
<dbReference type="AlphaFoldDB" id="A0A941D417"/>
<keyword evidence="4" id="KW-1185">Reference proteome</keyword>